<feature type="domain" description="Sugar fermentation stimulation protein C-terminal" evidence="2">
    <location>
        <begin position="85"/>
        <end position="220"/>
    </location>
</feature>
<dbReference type="AlphaFoldDB" id="A0A285HRE7"/>
<accession>A0A285HRE7</accession>
<gene>
    <name evidence="1" type="primary">sfsA</name>
    <name evidence="4" type="ORF">SAMN06265827_12329</name>
</gene>
<proteinExistence type="inferred from homology"/>
<dbReference type="NCBIfam" id="TIGR00230">
    <property type="entry name" value="sfsA"/>
    <property type="match status" value="1"/>
</dbReference>
<reference evidence="5" key="1">
    <citation type="submission" date="2017-09" db="EMBL/GenBank/DDBJ databases">
        <authorList>
            <person name="Varghese N."/>
            <person name="Submissions S."/>
        </authorList>
    </citation>
    <scope>NUCLEOTIDE SEQUENCE [LARGE SCALE GENOMIC DNA]</scope>
    <source>
        <strain evidence="5">MSL47</strain>
    </source>
</reference>
<dbReference type="Pfam" id="PF17746">
    <property type="entry name" value="SfsA_N"/>
    <property type="match status" value="1"/>
</dbReference>
<evidence type="ECO:0000313" key="5">
    <source>
        <dbReference type="Proteomes" id="UP000219573"/>
    </source>
</evidence>
<dbReference type="PANTHER" id="PTHR30545:SF2">
    <property type="entry name" value="SUGAR FERMENTATION STIMULATION PROTEIN A"/>
    <property type="match status" value="1"/>
</dbReference>
<dbReference type="InterPro" id="IPR005224">
    <property type="entry name" value="SfsA"/>
</dbReference>
<dbReference type="Pfam" id="PF03749">
    <property type="entry name" value="SfsA"/>
    <property type="match status" value="1"/>
</dbReference>
<dbReference type="PANTHER" id="PTHR30545">
    <property type="entry name" value="SUGAR FERMENTATION STIMULATION PROTEIN A"/>
    <property type="match status" value="1"/>
</dbReference>
<comment type="similarity">
    <text evidence="1">Belongs to the SfsA family.</text>
</comment>
<dbReference type="CDD" id="cd22359">
    <property type="entry name" value="SfsA-like_bacterial"/>
    <property type="match status" value="1"/>
</dbReference>
<organism evidence="4 5">
    <name type="scientific">Orenia metallireducens</name>
    <dbReference type="NCBI Taxonomy" id="1413210"/>
    <lineage>
        <taxon>Bacteria</taxon>
        <taxon>Bacillati</taxon>
        <taxon>Bacillota</taxon>
        <taxon>Clostridia</taxon>
        <taxon>Halanaerobiales</taxon>
        <taxon>Halobacteroidaceae</taxon>
        <taxon>Orenia</taxon>
    </lineage>
</organism>
<protein>
    <recommendedName>
        <fullName evidence="1">Sugar fermentation stimulation protein homolog</fullName>
    </recommendedName>
</protein>
<dbReference type="Gene3D" id="2.40.50.580">
    <property type="match status" value="1"/>
</dbReference>
<dbReference type="STRING" id="1413210.U472_01725"/>
<dbReference type="InterPro" id="IPR041465">
    <property type="entry name" value="SfsA_N"/>
</dbReference>
<keyword evidence="5" id="KW-1185">Reference proteome</keyword>
<evidence type="ECO:0000259" key="3">
    <source>
        <dbReference type="Pfam" id="PF17746"/>
    </source>
</evidence>
<evidence type="ECO:0000256" key="1">
    <source>
        <dbReference type="HAMAP-Rule" id="MF_00095"/>
    </source>
</evidence>
<evidence type="ECO:0000313" key="4">
    <source>
        <dbReference type="EMBL" id="SNY38163.1"/>
    </source>
</evidence>
<dbReference type="GO" id="GO:0003677">
    <property type="term" value="F:DNA binding"/>
    <property type="evidence" value="ECO:0007669"/>
    <property type="project" value="InterPro"/>
</dbReference>
<dbReference type="InterPro" id="IPR040452">
    <property type="entry name" value="SfsA_C"/>
</dbReference>
<dbReference type="HAMAP" id="MF_00095">
    <property type="entry name" value="SfsA"/>
    <property type="match status" value="1"/>
</dbReference>
<feature type="domain" description="SfsA N-terminal OB" evidence="3">
    <location>
        <begin position="16"/>
        <end position="81"/>
    </location>
</feature>
<evidence type="ECO:0000259" key="2">
    <source>
        <dbReference type="Pfam" id="PF03749"/>
    </source>
</evidence>
<dbReference type="Proteomes" id="UP000219573">
    <property type="component" value="Unassembled WGS sequence"/>
</dbReference>
<dbReference type="RefSeq" id="WP_216358817.1">
    <property type="nucleotide sequence ID" value="NZ_OBDZ01000023.1"/>
</dbReference>
<sequence>MAKVVMDRELKEGRLLTRENRFVAKVELEGEEVIAYVPNPGRMEELMIPGTKVFVAHYPKANRKTEYSLLLVDYNDNLISIDSHLTNRLVENALLEGDLVQFRGYEEIKPEYTYGNSRLDFYLRGKGKKCLIEVKSATLVEEGVAKFPDAPTKRGRRHLDELIKAHQEGYRVAVIFIIQRADAYKFTPHQRIDLKFAEKLKEAAENGVEIYAYNCNISTTEVSINQTVEVDV</sequence>
<name>A0A285HRE7_9FIRM</name>
<dbReference type="EMBL" id="OBDZ01000023">
    <property type="protein sequence ID" value="SNY38163.1"/>
    <property type="molecule type" value="Genomic_DNA"/>
</dbReference>
<dbReference type="Gene3D" id="3.40.1350.60">
    <property type="match status" value="1"/>
</dbReference>